<dbReference type="InterPro" id="IPR000477">
    <property type="entry name" value="RT_dom"/>
</dbReference>
<dbReference type="PANTHER" id="PTHR36688:SF1">
    <property type="entry name" value="ENDONUCLEASE_EXONUCLEASE_PHOSPHATASE DOMAIN-CONTAINING PROTEIN"/>
    <property type="match status" value="1"/>
</dbReference>
<dbReference type="OrthoDB" id="7998822at2759"/>
<evidence type="ECO:0000313" key="2">
    <source>
        <dbReference type="EMBL" id="PFX22398.1"/>
    </source>
</evidence>
<name>A0A2B4S1G3_STYPI</name>
<keyword evidence="3" id="KW-1185">Reference proteome</keyword>
<dbReference type="AlphaFoldDB" id="A0A2B4S1G3"/>
<gene>
    <name evidence="2" type="primary">pol</name>
    <name evidence="2" type="ORF">AWC38_SpisGene13077</name>
</gene>
<dbReference type="EMBL" id="LSMT01000241">
    <property type="protein sequence ID" value="PFX22398.1"/>
    <property type="molecule type" value="Genomic_DNA"/>
</dbReference>
<dbReference type="GO" id="GO:0003964">
    <property type="term" value="F:RNA-directed DNA polymerase activity"/>
    <property type="evidence" value="ECO:0007669"/>
    <property type="project" value="UniProtKB-KW"/>
</dbReference>
<proteinExistence type="predicted"/>
<comment type="caution">
    <text evidence="2">The sequence shown here is derived from an EMBL/GenBank/DDBJ whole genome shotgun (WGS) entry which is preliminary data.</text>
</comment>
<keyword evidence="2" id="KW-0808">Transferase</keyword>
<organism evidence="2 3">
    <name type="scientific">Stylophora pistillata</name>
    <name type="common">Smooth cauliflower coral</name>
    <dbReference type="NCBI Taxonomy" id="50429"/>
    <lineage>
        <taxon>Eukaryota</taxon>
        <taxon>Metazoa</taxon>
        <taxon>Cnidaria</taxon>
        <taxon>Anthozoa</taxon>
        <taxon>Hexacorallia</taxon>
        <taxon>Scleractinia</taxon>
        <taxon>Astrocoeniina</taxon>
        <taxon>Pocilloporidae</taxon>
        <taxon>Stylophora</taxon>
    </lineage>
</organism>
<keyword evidence="2" id="KW-0695">RNA-directed DNA polymerase</keyword>
<protein>
    <submittedName>
        <fullName evidence="2">RNA-directed DNA polymerase from mobile element jockey</fullName>
    </submittedName>
</protein>
<dbReference type="PANTHER" id="PTHR36688">
    <property type="entry name" value="ENDO/EXONUCLEASE/PHOSPHATASE DOMAIN-CONTAINING PROTEIN"/>
    <property type="match status" value="1"/>
</dbReference>
<dbReference type="Proteomes" id="UP000225706">
    <property type="component" value="Unassembled WGS sequence"/>
</dbReference>
<reference evidence="3" key="1">
    <citation type="journal article" date="2017" name="bioRxiv">
        <title>Comparative analysis of the genomes of Stylophora pistillata and Acropora digitifera provides evidence for extensive differences between species of corals.</title>
        <authorList>
            <person name="Voolstra C.R."/>
            <person name="Li Y."/>
            <person name="Liew Y.J."/>
            <person name="Baumgarten S."/>
            <person name="Zoccola D."/>
            <person name="Flot J.-F."/>
            <person name="Tambutte S."/>
            <person name="Allemand D."/>
            <person name="Aranda M."/>
        </authorList>
    </citation>
    <scope>NUCLEOTIDE SEQUENCE [LARGE SCALE GENOMIC DNA]</scope>
</reference>
<accession>A0A2B4S1G3</accession>
<feature type="domain" description="Reverse transcriptase" evidence="1">
    <location>
        <begin position="290"/>
        <end position="417"/>
    </location>
</feature>
<dbReference type="STRING" id="50429.A0A2B4S1G3"/>
<dbReference type="InterPro" id="IPR052560">
    <property type="entry name" value="RdDP_mobile_element"/>
</dbReference>
<evidence type="ECO:0000259" key="1">
    <source>
        <dbReference type="Pfam" id="PF00078"/>
    </source>
</evidence>
<sequence>MTLSMFLDGYTLLLMTINDSTYTWQQMYKELLDDHAPIRAVKVKTTSLPWVDRNIRKEMNKRFKLFKLLKKCKGSSDTSHFWAEYKAQRNKVTKLMKQAEAEFWKDSFENATDSKSFWKVVNAATGRGIPKETHIKMIKYNSGNEITDDVEKANFINGFFSSIGKDLAITQPLVENYDDLHHIYRITPTIEDMVIDFDIVERDLRNVKAKKAHGPDGVTAHSLSVVSTSAASSLNVLFNLCCQQNSPDSWKIARVKPLFKKGSQSEKVSGDLHKVARWKAVGICCHLHGLIMHYLTNRKQYTELNGTKSSTLNEDYGVPHGSLVGPRLFTIYVNDLPESINAGKVFMYADDTTIYCSGTNVEDVVSKLNSIMDQISLLSVKNKLTIHPSKLEAMIIRKSPFIGPLCPVCYGSGFVNFVTSTTCLGVTIDNKLSWSAHIEKVNKNFSNKVDDVPDYGIDWNGPLPDCQWGGNSVLLDDTVPVEVPDIELPSIANNDLHACLEQNDPLAESHCLGLDIYLNLVLHLQALGNV</sequence>
<evidence type="ECO:0000313" key="3">
    <source>
        <dbReference type="Proteomes" id="UP000225706"/>
    </source>
</evidence>
<dbReference type="Pfam" id="PF00078">
    <property type="entry name" value="RVT_1"/>
    <property type="match status" value="1"/>
</dbReference>
<keyword evidence="2" id="KW-0548">Nucleotidyltransferase</keyword>